<protein>
    <submittedName>
        <fullName evidence="1">Uncharacterized protein</fullName>
    </submittedName>
</protein>
<reference evidence="1 2" key="1">
    <citation type="submission" date="2018-08" db="EMBL/GenBank/DDBJ databases">
        <title>Murine metabolic-syndrome-specific gut microbial biobank.</title>
        <authorList>
            <person name="Liu C."/>
        </authorList>
    </citation>
    <scope>NUCLEOTIDE SEQUENCE [LARGE SCALE GENOMIC DNA]</scope>
    <source>
        <strain evidence="1 2">583</strain>
    </source>
</reference>
<dbReference type="Proteomes" id="UP000467132">
    <property type="component" value="Unassembled WGS sequence"/>
</dbReference>
<dbReference type="AlphaFoldDB" id="A0A845QZ67"/>
<name>A0A845QZ67_9CLOT</name>
<evidence type="ECO:0000313" key="1">
    <source>
        <dbReference type="EMBL" id="NBI08247.1"/>
    </source>
</evidence>
<sequence>MPFFIPSQLVEFEYLGGGERDLEYEKLAKDYQKEIDFAFFVTNFNYTKEDYLDLTPKEKMFIMKAWETKLVSDSTHMRNAVLNAVNNAMRKKNKKFVDLWKKKQKKLDKELARNNLKIVQKLEKDNDKSWVEKIYKANGMKKPQRKEVNNV</sequence>
<gene>
    <name evidence="1" type="ORF">D3Z33_15410</name>
</gene>
<evidence type="ECO:0000313" key="2">
    <source>
        <dbReference type="Proteomes" id="UP000467132"/>
    </source>
</evidence>
<comment type="caution">
    <text evidence="1">The sequence shown here is derived from an EMBL/GenBank/DDBJ whole genome shotgun (WGS) entry which is preliminary data.</text>
</comment>
<keyword evidence="2" id="KW-1185">Reference proteome</keyword>
<dbReference type="EMBL" id="QXXA01000025">
    <property type="protein sequence ID" value="NBI08247.1"/>
    <property type="molecule type" value="Genomic_DNA"/>
</dbReference>
<accession>A0A845QZ67</accession>
<organism evidence="1 2">
    <name type="scientific">Senegalia massiliensis</name>
    <dbReference type="NCBI Taxonomy" id="1720316"/>
    <lineage>
        <taxon>Bacteria</taxon>
        <taxon>Bacillati</taxon>
        <taxon>Bacillota</taxon>
        <taxon>Clostridia</taxon>
        <taxon>Eubacteriales</taxon>
        <taxon>Clostridiaceae</taxon>
        <taxon>Senegalia</taxon>
    </lineage>
</organism>
<proteinExistence type="predicted"/>
<dbReference type="OrthoDB" id="2877966at2"/>